<dbReference type="GO" id="GO:0016788">
    <property type="term" value="F:hydrolase activity, acting on ester bonds"/>
    <property type="evidence" value="ECO:0007669"/>
    <property type="project" value="InterPro"/>
</dbReference>
<dbReference type="GO" id="GO:0004518">
    <property type="term" value="F:nuclease activity"/>
    <property type="evidence" value="ECO:0007669"/>
    <property type="project" value="UniProtKB-KW"/>
</dbReference>
<dbReference type="InterPro" id="IPR011856">
    <property type="entry name" value="tRNA_endonuc-like_dom_sf"/>
</dbReference>
<evidence type="ECO:0000259" key="4">
    <source>
        <dbReference type="SMART" id="SM00990"/>
    </source>
</evidence>
<dbReference type="Gene3D" id="3.40.1350.10">
    <property type="match status" value="1"/>
</dbReference>
<accession>A0A0F9KD86</accession>
<dbReference type="SUPFAM" id="SSF52980">
    <property type="entry name" value="Restriction endonuclease-like"/>
    <property type="match status" value="1"/>
</dbReference>
<keyword evidence="2" id="KW-0540">Nuclease</keyword>
<evidence type="ECO:0000256" key="3">
    <source>
        <dbReference type="ARBA" id="ARBA00022801"/>
    </source>
</evidence>
<evidence type="ECO:0000256" key="1">
    <source>
        <dbReference type="ARBA" id="ARBA00001946"/>
    </source>
</evidence>
<feature type="domain" description="VRR-NUC" evidence="4">
    <location>
        <begin position="3"/>
        <end position="85"/>
    </location>
</feature>
<reference evidence="5" key="1">
    <citation type="journal article" date="2015" name="Nature">
        <title>Complex archaea that bridge the gap between prokaryotes and eukaryotes.</title>
        <authorList>
            <person name="Spang A."/>
            <person name="Saw J.H."/>
            <person name="Jorgensen S.L."/>
            <person name="Zaremba-Niedzwiedzka K."/>
            <person name="Martijn J."/>
            <person name="Lind A.E."/>
            <person name="van Eijk R."/>
            <person name="Schleper C."/>
            <person name="Guy L."/>
            <person name="Ettema T.J."/>
        </authorList>
    </citation>
    <scope>NUCLEOTIDE SEQUENCE</scope>
</reference>
<organism evidence="5">
    <name type="scientific">marine sediment metagenome</name>
    <dbReference type="NCBI Taxonomy" id="412755"/>
    <lineage>
        <taxon>unclassified sequences</taxon>
        <taxon>metagenomes</taxon>
        <taxon>ecological metagenomes</taxon>
    </lineage>
</organism>
<dbReference type="EMBL" id="LAZR01015411">
    <property type="protein sequence ID" value="KKM13290.1"/>
    <property type="molecule type" value="Genomic_DNA"/>
</dbReference>
<comment type="caution">
    <text evidence="5">The sequence shown here is derived from an EMBL/GenBank/DDBJ whole genome shotgun (WGS) entry which is preliminary data.</text>
</comment>
<dbReference type="InterPro" id="IPR011335">
    <property type="entry name" value="Restrct_endonuc-II-like"/>
</dbReference>
<evidence type="ECO:0000313" key="5">
    <source>
        <dbReference type="EMBL" id="KKM13290.1"/>
    </source>
</evidence>
<comment type="cofactor">
    <cofactor evidence="1">
        <name>Mg(2+)</name>
        <dbReference type="ChEBI" id="CHEBI:18420"/>
    </cofactor>
</comment>
<keyword evidence="3" id="KW-0378">Hydrolase</keyword>
<dbReference type="InterPro" id="IPR014883">
    <property type="entry name" value="VRR_NUC"/>
</dbReference>
<dbReference type="AlphaFoldDB" id="A0A0F9KD86"/>
<name>A0A0F9KD86_9ZZZZ</name>
<dbReference type="SMART" id="SM00990">
    <property type="entry name" value="VRR_NUC"/>
    <property type="match status" value="1"/>
</dbReference>
<dbReference type="GO" id="GO:0003676">
    <property type="term" value="F:nucleic acid binding"/>
    <property type="evidence" value="ECO:0007669"/>
    <property type="project" value="InterPro"/>
</dbReference>
<dbReference type="Pfam" id="PF08774">
    <property type="entry name" value="VRR_NUC"/>
    <property type="match status" value="1"/>
</dbReference>
<proteinExistence type="predicted"/>
<sequence>MKQTEAEITKAIRNMLRILGVFHWKNFSGPMQHPKGISDILGIWKGRFLAIEVKTETGLVSDHQKEFLRNVNLSGGLGFVARSIDVVIDQLGVKDRFF</sequence>
<evidence type="ECO:0000256" key="2">
    <source>
        <dbReference type="ARBA" id="ARBA00022722"/>
    </source>
</evidence>
<gene>
    <name evidence="5" type="ORF">LCGC14_1717720</name>
</gene>
<protein>
    <recommendedName>
        <fullName evidence="4">VRR-NUC domain-containing protein</fullName>
    </recommendedName>
</protein>